<evidence type="ECO:0000256" key="1">
    <source>
        <dbReference type="ARBA" id="ARBA00023319"/>
    </source>
</evidence>
<feature type="domain" description="Immunoglobulin C1-set" evidence="3">
    <location>
        <begin position="26"/>
        <end position="68"/>
    </location>
</feature>
<name>A0A437C0N8_ORYJA</name>
<dbReference type="InterPro" id="IPR003597">
    <property type="entry name" value="Ig_C1-set"/>
</dbReference>
<dbReference type="PANTHER" id="PTHR19944:SF62">
    <property type="entry name" value="BETA-2-MICROGLOBULIN"/>
    <property type="match status" value="1"/>
</dbReference>
<evidence type="ECO:0000256" key="2">
    <source>
        <dbReference type="SAM" id="SignalP"/>
    </source>
</evidence>
<keyword evidence="2" id="KW-0732">Signal</keyword>
<reference evidence="4 5" key="2">
    <citation type="submission" date="2019-01" db="EMBL/GenBank/DDBJ databases">
        <title>A chromosome length genome reference of the Java medaka (oryzias javanicus).</title>
        <authorList>
            <person name="Herpin A."/>
            <person name="Takehana Y."/>
            <person name="Naruse K."/>
            <person name="Ansai S."/>
            <person name="Kawaguchi M."/>
        </authorList>
    </citation>
    <scope>NUCLEOTIDE SEQUENCE [LARGE SCALE GENOMIC DNA]</scope>
    <source>
        <strain evidence="4">RS831</strain>
        <tissue evidence="4">Whole body</tissue>
    </source>
</reference>
<keyword evidence="5" id="KW-1185">Reference proteome</keyword>
<evidence type="ECO:0000313" key="4">
    <source>
        <dbReference type="EMBL" id="RVE56295.1"/>
    </source>
</evidence>
<dbReference type="Gene3D" id="2.60.40.10">
    <property type="entry name" value="Immunoglobulins"/>
    <property type="match status" value="1"/>
</dbReference>
<organism evidence="4 5">
    <name type="scientific">Oryzias javanicus</name>
    <name type="common">Javanese ricefish</name>
    <name type="synonym">Aplocheilus javanicus</name>
    <dbReference type="NCBI Taxonomy" id="123683"/>
    <lineage>
        <taxon>Eukaryota</taxon>
        <taxon>Metazoa</taxon>
        <taxon>Chordata</taxon>
        <taxon>Craniata</taxon>
        <taxon>Vertebrata</taxon>
        <taxon>Euteleostomi</taxon>
        <taxon>Actinopterygii</taxon>
        <taxon>Neopterygii</taxon>
        <taxon>Teleostei</taxon>
        <taxon>Neoteleostei</taxon>
        <taxon>Acanthomorphata</taxon>
        <taxon>Ovalentaria</taxon>
        <taxon>Atherinomorphae</taxon>
        <taxon>Beloniformes</taxon>
        <taxon>Adrianichthyidae</taxon>
        <taxon>Oryziinae</taxon>
        <taxon>Oryzias</taxon>
    </lineage>
</organism>
<accession>A0A437C0N8</accession>
<dbReference type="InterPro" id="IPR036179">
    <property type="entry name" value="Ig-like_dom_sf"/>
</dbReference>
<dbReference type="EMBL" id="CM012459">
    <property type="protein sequence ID" value="RVE56295.1"/>
    <property type="molecule type" value="Genomic_DNA"/>
</dbReference>
<evidence type="ECO:0000259" key="3">
    <source>
        <dbReference type="Pfam" id="PF07654"/>
    </source>
</evidence>
<dbReference type="Pfam" id="PF07654">
    <property type="entry name" value="C1-set"/>
    <property type="match status" value="1"/>
</dbReference>
<evidence type="ECO:0000313" key="5">
    <source>
        <dbReference type="Proteomes" id="UP000283210"/>
    </source>
</evidence>
<reference evidence="4 5" key="1">
    <citation type="submission" date="2018-11" db="EMBL/GenBank/DDBJ databases">
        <authorList>
            <person name="Lopez-Roques C."/>
            <person name="Donnadieu C."/>
            <person name="Bouchez O."/>
            <person name="Klopp C."/>
            <person name="Cabau C."/>
            <person name="Zahm M."/>
        </authorList>
    </citation>
    <scope>NUCLEOTIDE SEQUENCE [LARGE SCALE GENOMIC DNA]</scope>
    <source>
        <strain evidence="4">RS831</strain>
        <tissue evidence="4">Whole body</tissue>
    </source>
</reference>
<dbReference type="InterPro" id="IPR013783">
    <property type="entry name" value="Ig-like_fold"/>
</dbReference>
<dbReference type="InterPro" id="IPR050160">
    <property type="entry name" value="MHC/Immunoglobulin"/>
</dbReference>
<dbReference type="SUPFAM" id="SSF48726">
    <property type="entry name" value="Immunoglobulin"/>
    <property type="match status" value="1"/>
</dbReference>
<dbReference type="OrthoDB" id="9949628at2759"/>
<dbReference type="AlphaFoldDB" id="A0A437C0N8"/>
<keyword evidence="1" id="KW-0393">Immunoglobulin domain</keyword>
<proteinExistence type="predicted"/>
<sequence>MKALLFLAALAAFCCAAFSKTSPPKVEVYSRDPGQYGKDNTLICHVSNFHPPDITIELLKDDRPEPSTPARSPTAAWPNITLMSPTCNRHGGRPRLTPAVLDRSTASSSLQSKHLFPHFTLTNITSGFQVVVSLQITLYDFRG</sequence>
<protein>
    <recommendedName>
        <fullName evidence="3">Immunoglobulin C1-set domain-containing protein</fullName>
    </recommendedName>
</protein>
<dbReference type="Proteomes" id="UP000283210">
    <property type="component" value="Chromosome 23"/>
</dbReference>
<feature type="chain" id="PRO_5019557541" description="Immunoglobulin C1-set domain-containing protein" evidence="2">
    <location>
        <begin position="20"/>
        <end position="143"/>
    </location>
</feature>
<dbReference type="PANTHER" id="PTHR19944">
    <property type="entry name" value="MHC CLASS II-RELATED"/>
    <property type="match status" value="1"/>
</dbReference>
<gene>
    <name evidence="4" type="ORF">OJAV_G00219640</name>
</gene>
<feature type="signal peptide" evidence="2">
    <location>
        <begin position="1"/>
        <end position="19"/>
    </location>
</feature>